<organism evidence="2 3">
    <name type="scientific">Cyprinus carpio</name>
    <name type="common">Common carp</name>
    <dbReference type="NCBI Taxonomy" id="7962"/>
    <lineage>
        <taxon>Eukaryota</taxon>
        <taxon>Metazoa</taxon>
        <taxon>Chordata</taxon>
        <taxon>Craniata</taxon>
        <taxon>Vertebrata</taxon>
        <taxon>Euteleostomi</taxon>
        <taxon>Actinopterygii</taxon>
        <taxon>Neopterygii</taxon>
        <taxon>Teleostei</taxon>
        <taxon>Ostariophysi</taxon>
        <taxon>Cypriniformes</taxon>
        <taxon>Cyprinidae</taxon>
        <taxon>Cyprininae</taxon>
        <taxon>Cyprinus</taxon>
    </lineage>
</organism>
<dbReference type="Proteomes" id="UP000694700">
    <property type="component" value="Unplaced"/>
</dbReference>
<protein>
    <submittedName>
        <fullName evidence="2">Uncharacterized protein</fullName>
    </submittedName>
</protein>
<dbReference type="Ensembl" id="ENSCCRT00015070097.1">
    <property type="protein sequence ID" value="ENSCCRP00015067901.1"/>
    <property type="gene ID" value="ENSCCRG00015027600.1"/>
</dbReference>
<dbReference type="AlphaFoldDB" id="A0A8C1WL20"/>
<proteinExistence type="predicted"/>
<evidence type="ECO:0000313" key="2">
    <source>
        <dbReference type="Ensembl" id="ENSCCRP00015067901.1"/>
    </source>
</evidence>
<keyword evidence="1" id="KW-0732">Signal</keyword>
<reference evidence="2" key="1">
    <citation type="submission" date="2025-08" db="UniProtKB">
        <authorList>
            <consortium name="Ensembl"/>
        </authorList>
    </citation>
    <scope>IDENTIFICATION</scope>
</reference>
<feature type="signal peptide" evidence="1">
    <location>
        <begin position="1"/>
        <end position="16"/>
    </location>
</feature>
<feature type="chain" id="PRO_5034420574" evidence="1">
    <location>
        <begin position="17"/>
        <end position="81"/>
    </location>
</feature>
<sequence length="81" mass="9288">MKTAFIVLVCLFVVEAIEKAEIIYSSPSCKRLINWNVTKLAKCRMETLLSNTETSLPCHHRIKDLRKVKSKVHFSSVKEVP</sequence>
<evidence type="ECO:0000256" key="1">
    <source>
        <dbReference type="SAM" id="SignalP"/>
    </source>
</evidence>
<name>A0A8C1WL20_CYPCA</name>
<evidence type="ECO:0000313" key="3">
    <source>
        <dbReference type="Proteomes" id="UP000694700"/>
    </source>
</evidence>
<accession>A0A8C1WL20</accession>